<evidence type="ECO:0000313" key="3">
    <source>
        <dbReference type="Proteomes" id="UP000295252"/>
    </source>
</evidence>
<dbReference type="EMBL" id="HG739902">
    <property type="protein sequence ID" value="CDP19992.1"/>
    <property type="molecule type" value="Genomic_DNA"/>
</dbReference>
<dbReference type="PANTHER" id="PTHR34361">
    <property type="entry name" value="OS08G0157800 PROTEIN"/>
    <property type="match status" value="1"/>
</dbReference>
<dbReference type="STRING" id="49390.A0A068VHA9"/>
<dbReference type="PhylomeDB" id="A0A068VHA9"/>
<dbReference type="AlphaFoldDB" id="A0A068VHA9"/>
<gene>
    <name evidence="2" type="ORF">GSCOC_T00003651001</name>
</gene>
<protein>
    <submittedName>
        <fullName evidence="2">DH200=94 genomic scaffold, scaffold_818</fullName>
    </submittedName>
</protein>
<name>A0A068VHA9_COFCA</name>
<dbReference type="Proteomes" id="UP000295252">
    <property type="component" value="Unassembled WGS sequence"/>
</dbReference>
<organism evidence="2 3">
    <name type="scientific">Coffea canephora</name>
    <name type="common">Robusta coffee</name>
    <dbReference type="NCBI Taxonomy" id="49390"/>
    <lineage>
        <taxon>Eukaryota</taxon>
        <taxon>Viridiplantae</taxon>
        <taxon>Streptophyta</taxon>
        <taxon>Embryophyta</taxon>
        <taxon>Tracheophyta</taxon>
        <taxon>Spermatophyta</taxon>
        <taxon>Magnoliopsida</taxon>
        <taxon>eudicotyledons</taxon>
        <taxon>Gunneridae</taxon>
        <taxon>Pentapetalae</taxon>
        <taxon>asterids</taxon>
        <taxon>lamiids</taxon>
        <taxon>Gentianales</taxon>
        <taxon>Rubiaceae</taxon>
        <taxon>Ixoroideae</taxon>
        <taxon>Gardenieae complex</taxon>
        <taxon>Bertiereae - Coffeeae clade</taxon>
        <taxon>Coffeeae</taxon>
        <taxon>Coffea</taxon>
    </lineage>
</organism>
<evidence type="ECO:0000256" key="1">
    <source>
        <dbReference type="SAM" id="MobiDB-lite"/>
    </source>
</evidence>
<sequence>MGNHNVTQEKNEKLQPLSPVTDGLEVLKDDNMAQAIKKVLEENFHSGEEMDSQALLFKNSWLEAEAKLCSISYRARFDRMKIEIEKLKSNQKKENAAALENMSTSSSHDLRISDMPPPKVDGSLQKTTICSSSLSSTSNPNDIEASVMTRFHILKCHDDSRSPNVVREDAVMVDDLCSDEMPFVKDQLLDGRLNVARAPNSQKKYDINQGQPDLNIGCSQNEAVKDDLSSNRNIDNVDAAIMTRFNILKCRDDLKGTNLVGGHAGLVDAVYSDIMRFSKDQSEDGGLNLAVEPDSLKTGDVNQGHVSFHVGGSGYELVRDFFPSIPDVPVNQSSAMHGRGNHFSLGFNDNCPSDWEHVLKDDVSWH</sequence>
<reference evidence="3" key="1">
    <citation type="journal article" date="2014" name="Science">
        <title>The coffee genome provides insight into the convergent evolution of caffeine biosynthesis.</title>
        <authorList>
            <person name="Denoeud F."/>
            <person name="Carretero-Paulet L."/>
            <person name="Dereeper A."/>
            <person name="Droc G."/>
            <person name="Guyot R."/>
            <person name="Pietrella M."/>
            <person name="Zheng C."/>
            <person name="Alberti A."/>
            <person name="Anthony F."/>
            <person name="Aprea G."/>
            <person name="Aury J.M."/>
            <person name="Bento P."/>
            <person name="Bernard M."/>
            <person name="Bocs S."/>
            <person name="Campa C."/>
            <person name="Cenci A."/>
            <person name="Combes M.C."/>
            <person name="Crouzillat D."/>
            <person name="Da Silva C."/>
            <person name="Daddiego L."/>
            <person name="De Bellis F."/>
            <person name="Dussert S."/>
            <person name="Garsmeur O."/>
            <person name="Gayraud T."/>
            <person name="Guignon V."/>
            <person name="Jahn K."/>
            <person name="Jamilloux V."/>
            <person name="Joet T."/>
            <person name="Labadie K."/>
            <person name="Lan T."/>
            <person name="Leclercq J."/>
            <person name="Lepelley M."/>
            <person name="Leroy T."/>
            <person name="Li L.T."/>
            <person name="Librado P."/>
            <person name="Lopez L."/>
            <person name="Munoz A."/>
            <person name="Noel B."/>
            <person name="Pallavicini A."/>
            <person name="Perrotta G."/>
            <person name="Poncet V."/>
            <person name="Pot D."/>
            <person name="Priyono X."/>
            <person name="Rigoreau M."/>
            <person name="Rouard M."/>
            <person name="Rozas J."/>
            <person name="Tranchant-Dubreuil C."/>
            <person name="VanBuren R."/>
            <person name="Zhang Q."/>
            <person name="Andrade A.C."/>
            <person name="Argout X."/>
            <person name="Bertrand B."/>
            <person name="de Kochko A."/>
            <person name="Graziosi G."/>
            <person name="Henry R.J."/>
            <person name="Jayarama X."/>
            <person name="Ming R."/>
            <person name="Nagai C."/>
            <person name="Rounsley S."/>
            <person name="Sankoff D."/>
            <person name="Giuliano G."/>
            <person name="Albert V.A."/>
            <person name="Wincker P."/>
            <person name="Lashermes P."/>
        </authorList>
    </citation>
    <scope>NUCLEOTIDE SEQUENCE [LARGE SCALE GENOMIC DNA]</scope>
    <source>
        <strain evidence="3">cv. DH200-94</strain>
    </source>
</reference>
<dbReference type="OrthoDB" id="611935at2759"/>
<accession>A0A068VHA9</accession>
<feature type="region of interest" description="Disordered" evidence="1">
    <location>
        <begin position="92"/>
        <end position="112"/>
    </location>
</feature>
<proteinExistence type="predicted"/>
<evidence type="ECO:0000313" key="2">
    <source>
        <dbReference type="EMBL" id="CDP19992.1"/>
    </source>
</evidence>
<dbReference type="Gramene" id="CDP19992">
    <property type="protein sequence ID" value="CDP19992"/>
    <property type="gene ID" value="GSCOC_T00003651001"/>
</dbReference>
<dbReference type="PANTHER" id="PTHR34361:SF2">
    <property type="entry name" value="OS08G0157800 PROTEIN"/>
    <property type="match status" value="1"/>
</dbReference>
<keyword evidence="3" id="KW-1185">Reference proteome</keyword>
<dbReference type="InParanoid" id="A0A068VHA9"/>